<comment type="caution">
    <text evidence="8">The sequence shown here is derived from an EMBL/GenBank/DDBJ whole genome shotgun (WGS) entry which is preliminary data.</text>
</comment>
<keyword evidence="5" id="KW-0539">Nucleus</keyword>
<protein>
    <recommendedName>
        <fullName evidence="7">WRKY domain-containing protein</fullName>
    </recommendedName>
</protein>
<reference evidence="8 9" key="1">
    <citation type="submission" date="2021-09" db="EMBL/GenBank/DDBJ databases">
        <title>Genomic insights and catalytic innovation underlie evolution of tropane alkaloids biosynthesis.</title>
        <authorList>
            <person name="Wang Y.-J."/>
            <person name="Tian T."/>
            <person name="Huang J.-P."/>
            <person name="Huang S.-X."/>
        </authorList>
    </citation>
    <scope>NUCLEOTIDE SEQUENCE [LARGE SCALE GENOMIC DNA]</scope>
    <source>
        <strain evidence="8">KIB-2018</strain>
        <tissue evidence="8">Leaf</tissue>
    </source>
</reference>
<organism evidence="8 9">
    <name type="scientific">Erythroxylum novogranatense</name>
    <dbReference type="NCBI Taxonomy" id="1862640"/>
    <lineage>
        <taxon>Eukaryota</taxon>
        <taxon>Viridiplantae</taxon>
        <taxon>Streptophyta</taxon>
        <taxon>Embryophyta</taxon>
        <taxon>Tracheophyta</taxon>
        <taxon>Spermatophyta</taxon>
        <taxon>Magnoliopsida</taxon>
        <taxon>eudicotyledons</taxon>
        <taxon>Gunneridae</taxon>
        <taxon>Pentapetalae</taxon>
        <taxon>rosids</taxon>
        <taxon>fabids</taxon>
        <taxon>Malpighiales</taxon>
        <taxon>Erythroxylaceae</taxon>
        <taxon>Erythroxylum</taxon>
    </lineage>
</organism>
<dbReference type="SUPFAM" id="SSF118290">
    <property type="entry name" value="WRKY DNA-binding domain"/>
    <property type="match status" value="1"/>
</dbReference>
<dbReference type="InterPro" id="IPR003657">
    <property type="entry name" value="WRKY_dom"/>
</dbReference>
<gene>
    <name evidence="8" type="ORF">K2173_021903</name>
</gene>
<dbReference type="Gene3D" id="2.20.25.80">
    <property type="entry name" value="WRKY domain"/>
    <property type="match status" value="1"/>
</dbReference>
<evidence type="ECO:0000256" key="6">
    <source>
        <dbReference type="SAM" id="Coils"/>
    </source>
</evidence>
<feature type="coiled-coil region" evidence="6">
    <location>
        <begin position="40"/>
        <end position="74"/>
    </location>
</feature>
<keyword evidence="3" id="KW-0238">DNA-binding</keyword>
<evidence type="ECO:0000313" key="9">
    <source>
        <dbReference type="Proteomes" id="UP001159364"/>
    </source>
</evidence>
<evidence type="ECO:0000259" key="7">
    <source>
        <dbReference type="PROSITE" id="PS50811"/>
    </source>
</evidence>
<dbReference type="FunFam" id="2.20.25.80:FF:000002">
    <property type="entry name" value="probable WRKY transcription factor 31"/>
    <property type="match status" value="1"/>
</dbReference>
<dbReference type="InterPro" id="IPR036576">
    <property type="entry name" value="WRKY_dom_sf"/>
</dbReference>
<comment type="subcellular location">
    <subcellularLocation>
        <location evidence="1">Nucleus</location>
    </subcellularLocation>
</comment>
<keyword evidence="4" id="KW-0804">Transcription</keyword>
<dbReference type="SMART" id="SM00774">
    <property type="entry name" value="WRKY"/>
    <property type="match status" value="1"/>
</dbReference>
<dbReference type="Pfam" id="PF03106">
    <property type="entry name" value="WRKY"/>
    <property type="match status" value="1"/>
</dbReference>
<dbReference type="Proteomes" id="UP001159364">
    <property type="component" value="Linkage Group LG07"/>
</dbReference>
<evidence type="ECO:0000313" key="8">
    <source>
        <dbReference type="EMBL" id="KAJ8760865.1"/>
    </source>
</evidence>
<keyword evidence="2" id="KW-0805">Transcription regulation</keyword>
<name>A0AAV8T3M7_9ROSI</name>
<evidence type="ECO:0000256" key="3">
    <source>
        <dbReference type="ARBA" id="ARBA00023125"/>
    </source>
</evidence>
<dbReference type="AlphaFoldDB" id="A0AAV8T3M7"/>
<feature type="domain" description="WRKY" evidence="7">
    <location>
        <begin position="212"/>
        <end position="278"/>
    </location>
</feature>
<dbReference type="InterPro" id="IPR044810">
    <property type="entry name" value="WRKY_plant"/>
</dbReference>
<dbReference type="PROSITE" id="PS50811">
    <property type="entry name" value="WRKY"/>
    <property type="match status" value="1"/>
</dbReference>
<evidence type="ECO:0000256" key="2">
    <source>
        <dbReference type="ARBA" id="ARBA00023015"/>
    </source>
</evidence>
<dbReference type="GO" id="GO:0005634">
    <property type="term" value="C:nucleus"/>
    <property type="evidence" value="ECO:0007669"/>
    <property type="project" value="UniProtKB-SubCell"/>
</dbReference>
<accession>A0AAV8T3M7</accession>
<proteinExistence type="predicted"/>
<keyword evidence="6" id="KW-0175">Coiled coil</keyword>
<dbReference type="GO" id="GO:0003700">
    <property type="term" value="F:DNA-binding transcription factor activity"/>
    <property type="evidence" value="ECO:0007669"/>
    <property type="project" value="InterPro"/>
</dbReference>
<evidence type="ECO:0000256" key="4">
    <source>
        <dbReference type="ARBA" id="ARBA00023163"/>
    </source>
</evidence>
<keyword evidence="9" id="KW-1185">Reference proteome</keyword>
<sequence>METASGKSVHGSVAFDNEKKMSLDGGEEAVLVELNKDNLLGRAKAKITEAREQNLRLKQLLSQLEKDYQSLQKHFYEIFEQEQESKTLSRKTETASEDSDQQELLCLCLGRSSSEPNNIRKKSNILVNGVGDDMKTNGSSLSLGVDCKIETASKPTTKNPSSEDIVEDNKGAKLTPEILPPSKILKTKEVQGDEVSRDTQTKKPRVSVKARVQTPMMNDGCQWRKYGQKIAKGNPCPRAYYRCTVSPTCPVRKQVQRCSEDLTILITTYEGTHNHPLSLSATAMASTTSAAVSMLQSCPSTSSRQGQVTSVFSPSPIGGLLNFSHFQDTSQHQFYLPNSSMSTSASTSHPAVTLDFTAPTINTIHFDNCSNTTPPGHFSTYLNFSSPYSPSLEHN</sequence>
<dbReference type="EMBL" id="JAIWQS010000007">
    <property type="protein sequence ID" value="KAJ8760865.1"/>
    <property type="molecule type" value="Genomic_DNA"/>
</dbReference>
<evidence type="ECO:0000256" key="1">
    <source>
        <dbReference type="ARBA" id="ARBA00004123"/>
    </source>
</evidence>
<evidence type="ECO:0000256" key="5">
    <source>
        <dbReference type="ARBA" id="ARBA00023242"/>
    </source>
</evidence>
<dbReference type="PANTHER" id="PTHR31429:SF97">
    <property type="entry name" value="WRKY TRANSCRIPTION FACTOR 36-RELATED"/>
    <property type="match status" value="1"/>
</dbReference>
<dbReference type="GO" id="GO:0043565">
    <property type="term" value="F:sequence-specific DNA binding"/>
    <property type="evidence" value="ECO:0007669"/>
    <property type="project" value="InterPro"/>
</dbReference>
<dbReference type="PANTHER" id="PTHR31429">
    <property type="entry name" value="WRKY TRANSCRIPTION FACTOR 36-RELATED"/>
    <property type="match status" value="1"/>
</dbReference>